<dbReference type="AlphaFoldDB" id="A0A7Y0G984"/>
<reference evidence="10 11" key="1">
    <citation type="submission" date="2020-04" db="EMBL/GenBank/DDBJ databases">
        <title>Novosphingobium sp. TW-4 isolated from soil.</title>
        <authorList>
            <person name="Dahal R.H."/>
            <person name="Chaudhary D.K."/>
        </authorList>
    </citation>
    <scope>NUCLEOTIDE SEQUENCE [LARGE SCALE GENOMIC DNA]</scope>
    <source>
        <strain evidence="10 11">TW-4</strain>
    </source>
</reference>
<keyword evidence="5 8" id="KW-0812">Transmembrane</keyword>
<evidence type="ECO:0000256" key="2">
    <source>
        <dbReference type="ARBA" id="ARBA00007783"/>
    </source>
</evidence>
<dbReference type="PANTHER" id="PTHR30294:SF29">
    <property type="entry name" value="MULTIDRUG ABC TRANSPORTER PERMEASE YBHS-RELATED"/>
    <property type="match status" value="1"/>
</dbReference>
<comment type="subcellular location">
    <subcellularLocation>
        <location evidence="1">Cell membrane</location>
        <topology evidence="1">Multi-pass membrane protein</topology>
    </subcellularLocation>
</comment>
<comment type="similarity">
    <text evidence="2">Belongs to the ABC-2 integral membrane protein family.</text>
</comment>
<dbReference type="RefSeq" id="WP_169491974.1">
    <property type="nucleotide sequence ID" value="NZ_JABBGM010000001.1"/>
</dbReference>
<keyword evidence="4" id="KW-1003">Cell membrane</keyword>
<evidence type="ECO:0000256" key="4">
    <source>
        <dbReference type="ARBA" id="ARBA00022475"/>
    </source>
</evidence>
<dbReference type="GO" id="GO:0005886">
    <property type="term" value="C:plasma membrane"/>
    <property type="evidence" value="ECO:0007669"/>
    <property type="project" value="UniProtKB-SubCell"/>
</dbReference>
<evidence type="ECO:0000259" key="9">
    <source>
        <dbReference type="PROSITE" id="PS51012"/>
    </source>
</evidence>
<proteinExistence type="inferred from homology"/>
<dbReference type="PANTHER" id="PTHR30294">
    <property type="entry name" value="MEMBRANE COMPONENT OF ABC TRANSPORTER YHHJ-RELATED"/>
    <property type="match status" value="1"/>
</dbReference>
<feature type="transmembrane region" description="Helical" evidence="8">
    <location>
        <begin position="265"/>
        <end position="291"/>
    </location>
</feature>
<comment type="caution">
    <text evidence="10">The sequence shown here is derived from an EMBL/GenBank/DDBJ whole genome shotgun (WGS) entry which is preliminary data.</text>
</comment>
<sequence length="382" mass="41455">MIAGSSWQATSQRILAMIFKEIRQMTRDRGTVGMMLAMPLIQLMIFGFAINNDPRALPMAVEVNDVSPFARSVVAALRNTSYFRVTRVIDAPGEGERLLARGEVQFVVTVPVDFGRDLVRGARPQLLVTADATDPAATGNALSSVEQAVAGALSHDLIGPLALRAQGASPVEVVVHRSYNPEGITSHNTVPGLLAVVLSMTMVMLTALSVTREVEQGTMENLLATPLRPFEVMVGKIVPYLFIGVVQMGVILLAAQFVFRVPFMGSIALTLFATLLFMVTSLALGFTLSTLARSQLQAMQMSFFYMLPSILLSGFAFPFRGMPLWAQWVAEVLPTTHFIRLVRGIMLKGWTLADAALELGVLAAMLLVLGTIAVRRYQDTVA</sequence>
<dbReference type="EMBL" id="JABBGM010000001">
    <property type="protein sequence ID" value="NML92768.1"/>
    <property type="molecule type" value="Genomic_DNA"/>
</dbReference>
<name>A0A7Y0G984_9SPHN</name>
<dbReference type="Gene3D" id="3.40.1710.10">
    <property type="entry name" value="abc type-2 transporter like domain"/>
    <property type="match status" value="1"/>
</dbReference>
<evidence type="ECO:0000256" key="5">
    <source>
        <dbReference type="ARBA" id="ARBA00022692"/>
    </source>
</evidence>
<organism evidence="10 11">
    <name type="scientific">Novosphingobium olei</name>
    <dbReference type="NCBI Taxonomy" id="2728851"/>
    <lineage>
        <taxon>Bacteria</taxon>
        <taxon>Pseudomonadati</taxon>
        <taxon>Pseudomonadota</taxon>
        <taxon>Alphaproteobacteria</taxon>
        <taxon>Sphingomonadales</taxon>
        <taxon>Sphingomonadaceae</taxon>
        <taxon>Novosphingobium</taxon>
    </lineage>
</organism>
<dbReference type="InterPro" id="IPR013525">
    <property type="entry name" value="ABC2_TM"/>
</dbReference>
<feature type="transmembrane region" description="Helical" evidence="8">
    <location>
        <begin position="30"/>
        <end position="50"/>
    </location>
</feature>
<evidence type="ECO:0000256" key="8">
    <source>
        <dbReference type="SAM" id="Phobius"/>
    </source>
</evidence>
<dbReference type="Pfam" id="PF12698">
    <property type="entry name" value="ABC2_membrane_3"/>
    <property type="match status" value="1"/>
</dbReference>
<evidence type="ECO:0000256" key="7">
    <source>
        <dbReference type="ARBA" id="ARBA00023136"/>
    </source>
</evidence>
<evidence type="ECO:0000256" key="3">
    <source>
        <dbReference type="ARBA" id="ARBA00022448"/>
    </source>
</evidence>
<evidence type="ECO:0000256" key="6">
    <source>
        <dbReference type="ARBA" id="ARBA00022989"/>
    </source>
</evidence>
<keyword evidence="6 8" id="KW-1133">Transmembrane helix</keyword>
<dbReference type="GO" id="GO:0140359">
    <property type="term" value="F:ABC-type transporter activity"/>
    <property type="evidence" value="ECO:0007669"/>
    <property type="project" value="InterPro"/>
</dbReference>
<dbReference type="PROSITE" id="PS51012">
    <property type="entry name" value="ABC_TM2"/>
    <property type="match status" value="1"/>
</dbReference>
<feature type="transmembrane region" description="Helical" evidence="8">
    <location>
        <begin position="237"/>
        <end position="259"/>
    </location>
</feature>
<feature type="transmembrane region" description="Helical" evidence="8">
    <location>
        <begin position="190"/>
        <end position="210"/>
    </location>
</feature>
<gene>
    <name evidence="10" type="ORF">HHL27_03645</name>
</gene>
<protein>
    <submittedName>
        <fullName evidence="10">ABC transporter permease</fullName>
    </submittedName>
</protein>
<dbReference type="InterPro" id="IPR051449">
    <property type="entry name" value="ABC-2_transporter_component"/>
</dbReference>
<dbReference type="InterPro" id="IPR047817">
    <property type="entry name" value="ABC2_TM_bact-type"/>
</dbReference>
<accession>A0A7Y0G984</accession>
<keyword evidence="7 8" id="KW-0472">Membrane</keyword>
<feature type="transmembrane region" description="Helical" evidence="8">
    <location>
        <begin position="303"/>
        <end position="319"/>
    </location>
</feature>
<evidence type="ECO:0000256" key="1">
    <source>
        <dbReference type="ARBA" id="ARBA00004651"/>
    </source>
</evidence>
<feature type="domain" description="ABC transmembrane type-2" evidence="9">
    <location>
        <begin position="151"/>
        <end position="377"/>
    </location>
</feature>
<keyword evidence="11" id="KW-1185">Reference proteome</keyword>
<keyword evidence="3" id="KW-0813">Transport</keyword>
<feature type="transmembrane region" description="Helical" evidence="8">
    <location>
        <begin position="355"/>
        <end position="374"/>
    </location>
</feature>
<evidence type="ECO:0000313" key="11">
    <source>
        <dbReference type="Proteomes" id="UP000583556"/>
    </source>
</evidence>
<evidence type="ECO:0000313" key="10">
    <source>
        <dbReference type="EMBL" id="NML92768.1"/>
    </source>
</evidence>
<dbReference type="Proteomes" id="UP000583556">
    <property type="component" value="Unassembled WGS sequence"/>
</dbReference>